<dbReference type="PANTHER" id="PTHR22911:SF137">
    <property type="entry name" value="SOLUTE CARRIER FAMILY 35 MEMBER G2-RELATED"/>
    <property type="match status" value="1"/>
</dbReference>
<evidence type="ECO:0000259" key="2">
    <source>
        <dbReference type="Pfam" id="PF00892"/>
    </source>
</evidence>
<proteinExistence type="predicted"/>
<dbReference type="InterPro" id="IPR037185">
    <property type="entry name" value="EmrE-like"/>
</dbReference>
<protein>
    <submittedName>
        <fullName evidence="3">DMT family transporter</fullName>
    </submittedName>
</protein>
<evidence type="ECO:0000313" key="4">
    <source>
        <dbReference type="Proteomes" id="UP000298438"/>
    </source>
</evidence>
<dbReference type="PANTHER" id="PTHR22911">
    <property type="entry name" value="ACYL-MALONYL CONDENSING ENZYME-RELATED"/>
    <property type="match status" value="1"/>
</dbReference>
<gene>
    <name evidence="3" type="ORF">E4L96_07725</name>
</gene>
<feature type="domain" description="EamA" evidence="2">
    <location>
        <begin position="148"/>
        <end position="278"/>
    </location>
</feature>
<dbReference type="Pfam" id="PF00892">
    <property type="entry name" value="EamA"/>
    <property type="match status" value="2"/>
</dbReference>
<keyword evidence="1" id="KW-0472">Membrane</keyword>
<dbReference type="AlphaFoldDB" id="A0A4Y9SGF5"/>
<keyword evidence="4" id="KW-1185">Reference proteome</keyword>
<dbReference type="GO" id="GO:0016020">
    <property type="term" value="C:membrane"/>
    <property type="evidence" value="ECO:0007669"/>
    <property type="project" value="InterPro"/>
</dbReference>
<reference evidence="3 4" key="1">
    <citation type="submission" date="2019-03" db="EMBL/GenBank/DDBJ databases">
        <title>Draft Genome Sequence of Massilia arenosa sp. nov., a Novel Massilia Species Isolated from a Sandy-loam Maize Soil.</title>
        <authorList>
            <person name="Raths R."/>
            <person name="Peta V."/>
            <person name="Bucking H."/>
        </authorList>
    </citation>
    <scope>NUCLEOTIDE SEQUENCE [LARGE SCALE GENOMIC DNA]</scope>
    <source>
        <strain evidence="3 4">MC02</strain>
    </source>
</reference>
<dbReference type="Gene3D" id="1.10.3730.20">
    <property type="match status" value="1"/>
</dbReference>
<sequence>MTHRAALTAAHIAAVLFGLTGIFGALIHADATVITSGRAAFAVLALGLYSLLQRRSLLRDMTGTRLATLAGTGLLLAVHWVTFFVAVKVGGVAVATLGFASFPAFIALLDMAVFRERIGAAEGKLLALVTAGLVLVTPSFDFGDKGTVGLMWGLASGLSFALLAMANRRATRGMDPTQVAFWQNFVVTVLVVPFALTKLAAPAPVDWLYLGLLGIFCTGLSQTLFVRSLEGLDARSAGMIIALEPVYAIACAWWLFGEQPSLRMLAGAALIIFAIVLAARGKHAAETVVTQP</sequence>
<keyword evidence="1" id="KW-0812">Transmembrane</keyword>
<evidence type="ECO:0000313" key="3">
    <source>
        <dbReference type="EMBL" id="TFW22467.1"/>
    </source>
</evidence>
<dbReference type="Proteomes" id="UP000298438">
    <property type="component" value="Unassembled WGS sequence"/>
</dbReference>
<dbReference type="RefSeq" id="WP_135206692.1">
    <property type="nucleotide sequence ID" value="NZ_SPVF01000106.1"/>
</dbReference>
<feature type="transmembrane region" description="Helical" evidence="1">
    <location>
        <begin position="33"/>
        <end position="52"/>
    </location>
</feature>
<name>A0A4Y9SGF5_9BURK</name>
<feature type="transmembrane region" description="Helical" evidence="1">
    <location>
        <begin position="64"/>
        <end position="86"/>
    </location>
</feature>
<feature type="transmembrane region" description="Helical" evidence="1">
    <location>
        <begin position="237"/>
        <end position="256"/>
    </location>
</feature>
<dbReference type="OrthoDB" id="9150437at2"/>
<dbReference type="EMBL" id="SPVF01000106">
    <property type="protein sequence ID" value="TFW22467.1"/>
    <property type="molecule type" value="Genomic_DNA"/>
</dbReference>
<organism evidence="3 4">
    <name type="scientific">Zemynaea arenosa</name>
    <dbReference type="NCBI Taxonomy" id="2561931"/>
    <lineage>
        <taxon>Bacteria</taxon>
        <taxon>Pseudomonadati</taxon>
        <taxon>Pseudomonadota</taxon>
        <taxon>Betaproteobacteria</taxon>
        <taxon>Burkholderiales</taxon>
        <taxon>Oxalobacteraceae</taxon>
        <taxon>Telluria group</taxon>
        <taxon>Zemynaea</taxon>
    </lineage>
</organism>
<feature type="transmembrane region" description="Helical" evidence="1">
    <location>
        <begin position="262"/>
        <end position="279"/>
    </location>
</feature>
<feature type="transmembrane region" description="Helical" evidence="1">
    <location>
        <begin position="92"/>
        <end position="113"/>
    </location>
</feature>
<feature type="transmembrane region" description="Helical" evidence="1">
    <location>
        <begin position="7"/>
        <end position="27"/>
    </location>
</feature>
<feature type="domain" description="EamA" evidence="2">
    <location>
        <begin position="8"/>
        <end position="136"/>
    </location>
</feature>
<feature type="transmembrane region" description="Helical" evidence="1">
    <location>
        <begin position="179"/>
        <end position="201"/>
    </location>
</feature>
<comment type="caution">
    <text evidence="3">The sequence shown here is derived from an EMBL/GenBank/DDBJ whole genome shotgun (WGS) entry which is preliminary data.</text>
</comment>
<feature type="transmembrane region" description="Helical" evidence="1">
    <location>
        <begin position="207"/>
        <end position="225"/>
    </location>
</feature>
<accession>A0A4Y9SGF5</accession>
<keyword evidence="1" id="KW-1133">Transmembrane helix</keyword>
<dbReference type="SUPFAM" id="SSF103481">
    <property type="entry name" value="Multidrug resistance efflux transporter EmrE"/>
    <property type="match status" value="2"/>
</dbReference>
<evidence type="ECO:0000256" key="1">
    <source>
        <dbReference type="SAM" id="Phobius"/>
    </source>
</evidence>
<feature type="transmembrane region" description="Helical" evidence="1">
    <location>
        <begin position="125"/>
        <end position="143"/>
    </location>
</feature>
<feature type="transmembrane region" description="Helical" evidence="1">
    <location>
        <begin position="149"/>
        <end position="167"/>
    </location>
</feature>
<dbReference type="InterPro" id="IPR000620">
    <property type="entry name" value="EamA_dom"/>
</dbReference>